<feature type="domain" description="Ig-like" evidence="5">
    <location>
        <begin position="29"/>
        <end position="110"/>
    </location>
</feature>
<dbReference type="GO" id="GO:0005576">
    <property type="term" value="C:extracellular region"/>
    <property type="evidence" value="ECO:0007669"/>
    <property type="project" value="UniProtKB-ARBA"/>
</dbReference>
<dbReference type="Gene3D" id="2.60.40.10">
    <property type="entry name" value="Immunoglobulins"/>
    <property type="match status" value="1"/>
</dbReference>
<dbReference type="SUPFAM" id="SSF48726">
    <property type="entry name" value="Immunoglobulin"/>
    <property type="match status" value="1"/>
</dbReference>
<proteinExistence type="predicted"/>
<dbReference type="SMART" id="SM00406">
    <property type="entry name" value="IGv"/>
    <property type="match status" value="1"/>
</dbReference>
<dbReference type="InterPro" id="IPR050199">
    <property type="entry name" value="IgHV"/>
</dbReference>
<dbReference type="GO" id="GO:0002250">
    <property type="term" value="P:adaptive immune response"/>
    <property type="evidence" value="ECO:0007669"/>
    <property type="project" value="UniProtKB-KW"/>
</dbReference>
<dbReference type="Ensembl" id="ENSAMXT00005031635.1">
    <property type="protein sequence ID" value="ENSAMXP00005028831.1"/>
    <property type="gene ID" value="ENSAMXG00005014328.1"/>
</dbReference>
<name>A0A8B9JYJ9_ASTMX</name>
<dbReference type="InterPro" id="IPR013106">
    <property type="entry name" value="Ig_V-set"/>
</dbReference>
<protein>
    <recommendedName>
        <fullName evidence="5">Ig-like domain-containing protein</fullName>
    </recommendedName>
</protein>
<dbReference type="InterPro" id="IPR036179">
    <property type="entry name" value="Ig-like_dom_sf"/>
</dbReference>
<evidence type="ECO:0000256" key="3">
    <source>
        <dbReference type="ARBA" id="ARBA00043265"/>
    </source>
</evidence>
<keyword evidence="1" id="KW-0391">Immunity</keyword>
<accession>A0A8B9JYJ9</accession>
<evidence type="ECO:0000313" key="7">
    <source>
        <dbReference type="Proteomes" id="UP000694621"/>
    </source>
</evidence>
<dbReference type="Proteomes" id="UP000694621">
    <property type="component" value="Unplaced"/>
</dbReference>
<reference evidence="6" key="1">
    <citation type="submission" date="2025-08" db="UniProtKB">
        <authorList>
            <consortium name="Ensembl"/>
        </authorList>
    </citation>
    <scope>IDENTIFICATION</scope>
</reference>
<dbReference type="PROSITE" id="PS50835">
    <property type="entry name" value="IG_LIKE"/>
    <property type="match status" value="1"/>
</dbReference>
<dbReference type="InterPro" id="IPR013783">
    <property type="entry name" value="Ig-like_fold"/>
</dbReference>
<feature type="signal peptide" evidence="4">
    <location>
        <begin position="1"/>
        <end position="17"/>
    </location>
</feature>
<dbReference type="Pfam" id="PF07686">
    <property type="entry name" value="V-set"/>
    <property type="match status" value="1"/>
</dbReference>
<dbReference type="PANTHER" id="PTHR23266">
    <property type="entry name" value="IMMUNOGLOBULIN HEAVY CHAIN"/>
    <property type="match status" value="1"/>
</dbReference>
<dbReference type="GO" id="GO:0019814">
    <property type="term" value="C:immunoglobulin complex"/>
    <property type="evidence" value="ECO:0007669"/>
    <property type="project" value="UniProtKB-KW"/>
</dbReference>
<dbReference type="AlphaFoldDB" id="A0A8B9JYJ9"/>
<keyword evidence="3" id="KW-1280">Immunoglobulin</keyword>
<evidence type="ECO:0000313" key="6">
    <source>
        <dbReference type="Ensembl" id="ENSAMXP00005028831.1"/>
    </source>
</evidence>
<feature type="chain" id="PRO_5034681320" description="Ig-like domain-containing protein" evidence="4">
    <location>
        <begin position="18"/>
        <end position="126"/>
    </location>
</feature>
<sequence length="126" mass="13933">MLLQFLVALATAGYATSAVELKQDAFKHVKPGESFTVTCEVSGYSVSDGSYTTDWIRHPPGKPMEWIGDSLGNLKDSLKSKFSISKDEGTSRVSLQAQSLQTEDTALYYCARYRDTVRQCSILLPQ</sequence>
<evidence type="ECO:0000259" key="5">
    <source>
        <dbReference type="PROSITE" id="PS50835"/>
    </source>
</evidence>
<keyword evidence="2" id="KW-1064">Adaptive immunity</keyword>
<keyword evidence="4" id="KW-0732">Signal</keyword>
<evidence type="ECO:0000256" key="2">
    <source>
        <dbReference type="ARBA" id="ARBA00023130"/>
    </source>
</evidence>
<evidence type="ECO:0000256" key="4">
    <source>
        <dbReference type="SAM" id="SignalP"/>
    </source>
</evidence>
<dbReference type="InterPro" id="IPR007110">
    <property type="entry name" value="Ig-like_dom"/>
</dbReference>
<evidence type="ECO:0000256" key="1">
    <source>
        <dbReference type="ARBA" id="ARBA00022859"/>
    </source>
</evidence>
<organism evidence="6 7">
    <name type="scientific">Astyanax mexicanus</name>
    <name type="common">Blind cave fish</name>
    <name type="synonym">Astyanax fasciatus mexicanus</name>
    <dbReference type="NCBI Taxonomy" id="7994"/>
    <lineage>
        <taxon>Eukaryota</taxon>
        <taxon>Metazoa</taxon>
        <taxon>Chordata</taxon>
        <taxon>Craniata</taxon>
        <taxon>Vertebrata</taxon>
        <taxon>Euteleostomi</taxon>
        <taxon>Actinopterygii</taxon>
        <taxon>Neopterygii</taxon>
        <taxon>Teleostei</taxon>
        <taxon>Ostariophysi</taxon>
        <taxon>Characiformes</taxon>
        <taxon>Characoidei</taxon>
        <taxon>Acestrorhamphidae</taxon>
        <taxon>Acestrorhamphinae</taxon>
        <taxon>Astyanax</taxon>
    </lineage>
</organism>